<dbReference type="KEGG" id="xyk:GT347_12550"/>
<dbReference type="InterPro" id="IPR023606">
    <property type="entry name" value="CoA-Trfase_III_dom_1_sf"/>
</dbReference>
<dbReference type="Proteomes" id="UP000464787">
    <property type="component" value="Chromosome"/>
</dbReference>
<keyword evidence="1 2" id="KW-0808">Transferase</keyword>
<dbReference type="SUPFAM" id="SSF89796">
    <property type="entry name" value="CoA-transferase family III (CaiB/BaiF)"/>
    <property type="match status" value="1"/>
</dbReference>
<dbReference type="InterPro" id="IPR003673">
    <property type="entry name" value="CoA-Trfase_fam_III"/>
</dbReference>
<dbReference type="EMBL" id="CP047650">
    <property type="protein sequence ID" value="QHI98746.1"/>
    <property type="molecule type" value="Genomic_DNA"/>
</dbReference>
<protein>
    <submittedName>
        <fullName evidence="2">CoA transferase</fullName>
    </submittedName>
</protein>
<evidence type="ECO:0000313" key="3">
    <source>
        <dbReference type="Proteomes" id="UP000464787"/>
    </source>
</evidence>
<keyword evidence="3" id="KW-1185">Reference proteome</keyword>
<dbReference type="PANTHER" id="PTHR48207:SF3">
    <property type="entry name" value="SUCCINATE--HYDROXYMETHYLGLUTARATE COA-TRANSFERASE"/>
    <property type="match status" value="1"/>
</dbReference>
<dbReference type="AlphaFoldDB" id="A0A857J4L7"/>
<dbReference type="Gene3D" id="3.40.50.10540">
    <property type="entry name" value="Crotonobetainyl-coa:carnitine coa-transferase, domain 1"/>
    <property type="match status" value="1"/>
</dbReference>
<dbReference type="GO" id="GO:0008410">
    <property type="term" value="F:CoA-transferase activity"/>
    <property type="evidence" value="ECO:0007669"/>
    <property type="project" value="TreeGrafter"/>
</dbReference>
<dbReference type="Pfam" id="PF02515">
    <property type="entry name" value="CoA_transf_3"/>
    <property type="match status" value="1"/>
</dbReference>
<gene>
    <name evidence="2" type="ORF">GT347_12550</name>
</gene>
<accession>A0A857J4L7</accession>
<dbReference type="PANTHER" id="PTHR48207">
    <property type="entry name" value="SUCCINATE--HYDROXYMETHYLGLUTARATE COA-TRANSFERASE"/>
    <property type="match status" value="1"/>
</dbReference>
<dbReference type="InterPro" id="IPR050483">
    <property type="entry name" value="CoA-transferase_III_domain"/>
</dbReference>
<dbReference type="RefSeq" id="WP_160552263.1">
    <property type="nucleotide sequence ID" value="NZ_CP047650.1"/>
</dbReference>
<dbReference type="InterPro" id="IPR044855">
    <property type="entry name" value="CoA-Trfase_III_dom3_sf"/>
</dbReference>
<evidence type="ECO:0000256" key="1">
    <source>
        <dbReference type="ARBA" id="ARBA00022679"/>
    </source>
</evidence>
<name>A0A857J4L7_9BURK</name>
<evidence type="ECO:0000313" key="2">
    <source>
        <dbReference type="EMBL" id="QHI98746.1"/>
    </source>
</evidence>
<organism evidence="2 3">
    <name type="scientific">Xylophilus rhododendri</name>
    <dbReference type="NCBI Taxonomy" id="2697032"/>
    <lineage>
        <taxon>Bacteria</taxon>
        <taxon>Pseudomonadati</taxon>
        <taxon>Pseudomonadota</taxon>
        <taxon>Betaproteobacteria</taxon>
        <taxon>Burkholderiales</taxon>
        <taxon>Xylophilus</taxon>
    </lineage>
</organism>
<sequence length="379" mass="40354">MSLPLSGITVVSLEQAIAAPLASRHLADWGARVIKVERPDGGDFARAYDKANNGLSSQFLWANRSKESVALDLKTSEGRDSLERILSTADVWVQNLAPGAAARMELDGAAVLSRHPGIVAADLSGYGSTGPYRDKKAYDLLVQCEAGFVSINGSAEQAAKCGLSIVDIAGGMALLQGILMGLLRKARTGAGLHFETSLFDAIAEWMSYPAYYAMGSGAAPERSGLRHATIAPYGPFRTGDDKTIFFGIQNQREWRAFCSRIMQDDSLADMALFKDNPARLHNHEALRLLIEKRLAAVTADEALALLDEASIANAQLNDVEGFIGHPQLVQRGRFAEVDSAFGPQRVLLPSLTISGVSPVMKAVPAPGQHTAAVLAGVAA</sequence>
<proteinExistence type="predicted"/>
<reference evidence="2 3" key="1">
    <citation type="submission" date="2020-01" db="EMBL/GenBank/DDBJ databases">
        <title>Genome sequencing of strain KACC 21265.</title>
        <authorList>
            <person name="Heo J."/>
            <person name="Kim S.-J."/>
            <person name="Kim J.-S."/>
            <person name="Hong S.-B."/>
            <person name="Kwon S.-W."/>
        </authorList>
    </citation>
    <scope>NUCLEOTIDE SEQUENCE [LARGE SCALE GENOMIC DNA]</scope>
    <source>
        <strain evidence="2 3">KACC 21265</strain>
    </source>
</reference>
<dbReference type="Gene3D" id="3.30.1540.10">
    <property type="entry name" value="formyl-coa transferase, domain 3"/>
    <property type="match status" value="1"/>
</dbReference>